<evidence type="ECO:0000256" key="1">
    <source>
        <dbReference type="ARBA" id="ARBA00022737"/>
    </source>
</evidence>
<keyword evidence="1" id="KW-0677">Repeat</keyword>
<dbReference type="PANTHER" id="PTHR24134">
    <property type="entry name" value="ANKYRIN REPEAT-CONTAINING PROTEIN DDB_G0279043"/>
    <property type="match status" value="1"/>
</dbReference>
<protein>
    <submittedName>
        <fullName evidence="4">Ankyrin repeat-containing domain protein</fullName>
    </submittedName>
</protein>
<organism evidence="4 5">
    <name type="scientific">Armillaria luteobubalina</name>
    <dbReference type="NCBI Taxonomy" id="153913"/>
    <lineage>
        <taxon>Eukaryota</taxon>
        <taxon>Fungi</taxon>
        <taxon>Dikarya</taxon>
        <taxon>Basidiomycota</taxon>
        <taxon>Agaricomycotina</taxon>
        <taxon>Agaricomycetes</taxon>
        <taxon>Agaricomycetidae</taxon>
        <taxon>Agaricales</taxon>
        <taxon>Marasmiineae</taxon>
        <taxon>Physalacriaceae</taxon>
        <taxon>Armillaria</taxon>
    </lineage>
</organism>
<dbReference type="SUPFAM" id="SSF48403">
    <property type="entry name" value="Ankyrin repeat"/>
    <property type="match status" value="1"/>
</dbReference>
<dbReference type="Pfam" id="PF12796">
    <property type="entry name" value="Ank_2"/>
    <property type="match status" value="1"/>
</dbReference>
<evidence type="ECO:0000256" key="2">
    <source>
        <dbReference type="ARBA" id="ARBA00023043"/>
    </source>
</evidence>
<dbReference type="SMART" id="SM00248">
    <property type="entry name" value="ANK"/>
    <property type="match status" value="2"/>
</dbReference>
<proteinExistence type="predicted"/>
<dbReference type="EMBL" id="JAUEPU010000004">
    <property type="protein sequence ID" value="KAK0502683.1"/>
    <property type="molecule type" value="Genomic_DNA"/>
</dbReference>
<dbReference type="Gene3D" id="1.25.40.20">
    <property type="entry name" value="Ankyrin repeat-containing domain"/>
    <property type="match status" value="1"/>
</dbReference>
<name>A0AA39QGV1_9AGAR</name>
<dbReference type="PROSITE" id="PS50088">
    <property type="entry name" value="ANK_REPEAT"/>
    <property type="match status" value="1"/>
</dbReference>
<comment type="caution">
    <text evidence="4">The sequence shown here is derived from an EMBL/GenBank/DDBJ whole genome shotgun (WGS) entry which is preliminary data.</text>
</comment>
<evidence type="ECO:0000256" key="3">
    <source>
        <dbReference type="PROSITE-ProRule" id="PRU00023"/>
    </source>
</evidence>
<gene>
    <name evidence="4" type="ORF">EDD18DRAFT_1420812</name>
</gene>
<dbReference type="Proteomes" id="UP001175228">
    <property type="component" value="Unassembled WGS sequence"/>
</dbReference>
<evidence type="ECO:0000313" key="5">
    <source>
        <dbReference type="Proteomes" id="UP001175228"/>
    </source>
</evidence>
<dbReference type="InterPro" id="IPR002110">
    <property type="entry name" value="Ankyrin_rpt"/>
</dbReference>
<dbReference type="AlphaFoldDB" id="A0AA39QGV1"/>
<feature type="repeat" description="ANK" evidence="3">
    <location>
        <begin position="60"/>
        <end position="108"/>
    </location>
</feature>
<evidence type="ECO:0000313" key="4">
    <source>
        <dbReference type="EMBL" id="KAK0502683.1"/>
    </source>
</evidence>
<accession>A0AA39QGV1</accession>
<keyword evidence="5" id="KW-1185">Reference proteome</keyword>
<dbReference type="InterPro" id="IPR036770">
    <property type="entry name" value="Ankyrin_rpt-contain_sf"/>
</dbReference>
<keyword evidence="2 3" id="KW-0040">ANK repeat</keyword>
<sequence length="191" mass="21011">MNNDVLKTLLDGGADPNAQDVKGKTPLHVLVEKSRFFRNLVQTTNTLLKCHLNPNARDNEGKTPLHILARATGPLCNHRQFPKGAASVGHNILELLLSYGADVRAEDSERSTPYELIVKNDRIAPRTLHLVIAASRPSSGRPLMISTSKKAVIRPYDSTPYPREEVEQSESRNVIGWSVPAIVLSSTAARM</sequence>
<reference evidence="4" key="1">
    <citation type="submission" date="2023-06" db="EMBL/GenBank/DDBJ databases">
        <authorList>
            <consortium name="Lawrence Berkeley National Laboratory"/>
            <person name="Ahrendt S."/>
            <person name="Sahu N."/>
            <person name="Indic B."/>
            <person name="Wong-Bajracharya J."/>
            <person name="Merenyi Z."/>
            <person name="Ke H.-M."/>
            <person name="Monk M."/>
            <person name="Kocsube S."/>
            <person name="Drula E."/>
            <person name="Lipzen A."/>
            <person name="Balint B."/>
            <person name="Henrissat B."/>
            <person name="Andreopoulos B."/>
            <person name="Martin F.M."/>
            <person name="Harder C.B."/>
            <person name="Rigling D."/>
            <person name="Ford K.L."/>
            <person name="Foster G.D."/>
            <person name="Pangilinan J."/>
            <person name="Papanicolaou A."/>
            <person name="Barry K."/>
            <person name="LaButti K."/>
            <person name="Viragh M."/>
            <person name="Koriabine M."/>
            <person name="Yan M."/>
            <person name="Riley R."/>
            <person name="Champramary S."/>
            <person name="Plett K.L."/>
            <person name="Tsai I.J."/>
            <person name="Slot J."/>
            <person name="Sipos G."/>
            <person name="Plett J."/>
            <person name="Nagy L.G."/>
            <person name="Grigoriev I.V."/>
        </authorList>
    </citation>
    <scope>NUCLEOTIDE SEQUENCE</scope>
    <source>
        <strain evidence="4">HWK02</strain>
    </source>
</reference>
<dbReference type="PANTHER" id="PTHR24134:SF9">
    <property type="entry name" value="ANKYRIN REPEAT AND SOCS BOX PROTEIN 8"/>
    <property type="match status" value="1"/>
</dbReference>